<keyword evidence="1" id="KW-0805">Transcription regulation</keyword>
<dbReference type="Proteomes" id="UP000465609">
    <property type="component" value="Chromosome"/>
</dbReference>
<dbReference type="PANTHER" id="PTHR30055">
    <property type="entry name" value="HTH-TYPE TRANSCRIPTIONAL REGULATOR RUTR"/>
    <property type="match status" value="1"/>
</dbReference>
<evidence type="ECO:0000256" key="1">
    <source>
        <dbReference type="ARBA" id="ARBA00023015"/>
    </source>
</evidence>
<dbReference type="InterPro" id="IPR009057">
    <property type="entry name" value="Homeodomain-like_sf"/>
</dbReference>
<keyword evidence="2 4" id="KW-0238">DNA-binding</keyword>
<dbReference type="SUPFAM" id="SSF46689">
    <property type="entry name" value="Homeodomain-like"/>
    <property type="match status" value="1"/>
</dbReference>
<evidence type="ECO:0000313" key="6">
    <source>
        <dbReference type="EMBL" id="BBX85224.1"/>
    </source>
</evidence>
<feature type="DNA-binding region" description="H-T-H motif" evidence="4">
    <location>
        <begin position="40"/>
        <end position="59"/>
    </location>
</feature>
<dbReference type="PROSITE" id="PS50977">
    <property type="entry name" value="HTH_TETR_2"/>
    <property type="match status" value="1"/>
</dbReference>
<evidence type="ECO:0000256" key="2">
    <source>
        <dbReference type="ARBA" id="ARBA00023125"/>
    </source>
</evidence>
<dbReference type="InterPro" id="IPR050109">
    <property type="entry name" value="HTH-type_TetR-like_transc_reg"/>
</dbReference>
<dbReference type="Gene3D" id="1.10.357.10">
    <property type="entry name" value="Tetracycline Repressor, domain 2"/>
    <property type="match status" value="1"/>
</dbReference>
<dbReference type="InterPro" id="IPR036271">
    <property type="entry name" value="Tet_transcr_reg_TetR-rel_C_sf"/>
</dbReference>
<feature type="domain" description="HTH tetR-type" evidence="5">
    <location>
        <begin position="17"/>
        <end position="77"/>
    </location>
</feature>
<dbReference type="SUPFAM" id="SSF48498">
    <property type="entry name" value="Tetracyclin repressor-like, C-terminal domain"/>
    <property type="match status" value="1"/>
</dbReference>
<keyword evidence="7" id="KW-1185">Reference proteome</keyword>
<dbReference type="Pfam" id="PF00440">
    <property type="entry name" value="TetR_N"/>
    <property type="match status" value="1"/>
</dbReference>
<keyword evidence="3" id="KW-0804">Transcription</keyword>
<proteinExistence type="predicted"/>
<accession>A0ABM7IF15</accession>
<name>A0ABM7IF15_9MYCO</name>
<dbReference type="InterPro" id="IPR041583">
    <property type="entry name" value="TetR_C_31"/>
</dbReference>
<dbReference type="InterPro" id="IPR001647">
    <property type="entry name" value="HTH_TetR"/>
</dbReference>
<sequence length="206" mass="22749">MDRKPETGGVAMRVSADERRGQLISATLELMRRKGVQSVTMRAIAKEANAPLATAHYCFDDKSELMDAAAEAWLKNLNRFSREISVHLGLRKAVEQVAEEYWRSLTEEPASLLAEIELILWATRNAAVSPLAAKIYPAYVVELGNIFSAAVANNGDQCLTDIATLVRSFLMIYDGAAIQYLTDPTATDYRAMFFEMVDALLLKAGV</sequence>
<dbReference type="PANTHER" id="PTHR30055:SF234">
    <property type="entry name" value="HTH-TYPE TRANSCRIPTIONAL REGULATOR BETI"/>
    <property type="match status" value="1"/>
</dbReference>
<protein>
    <recommendedName>
        <fullName evidence="5">HTH tetR-type domain-containing protein</fullName>
    </recommendedName>
</protein>
<dbReference type="Pfam" id="PF17940">
    <property type="entry name" value="TetR_C_31"/>
    <property type="match status" value="1"/>
</dbReference>
<evidence type="ECO:0000313" key="7">
    <source>
        <dbReference type="Proteomes" id="UP000465609"/>
    </source>
</evidence>
<evidence type="ECO:0000256" key="3">
    <source>
        <dbReference type="ARBA" id="ARBA00023163"/>
    </source>
</evidence>
<evidence type="ECO:0000259" key="5">
    <source>
        <dbReference type="PROSITE" id="PS50977"/>
    </source>
</evidence>
<organism evidence="6 7">
    <name type="scientific">Mycolicibacterium aubagnense</name>
    <dbReference type="NCBI Taxonomy" id="319707"/>
    <lineage>
        <taxon>Bacteria</taxon>
        <taxon>Bacillati</taxon>
        <taxon>Actinomycetota</taxon>
        <taxon>Actinomycetes</taxon>
        <taxon>Mycobacteriales</taxon>
        <taxon>Mycobacteriaceae</taxon>
        <taxon>Mycolicibacterium</taxon>
    </lineage>
</organism>
<gene>
    <name evidence="6" type="ORF">MAUB_30970</name>
</gene>
<evidence type="ECO:0000256" key="4">
    <source>
        <dbReference type="PROSITE-ProRule" id="PRU00335"/>
    </source>
</evidence>
<dbReference type="EMBL" id="AP022577">
    <property type="protein sequence ID" value="BBX85224.1"/>
    <property type="molecule type" value="Genomic_DNA"/>
</dbReference>
<reference evidence="6 7" key="1">
    <citation type="journal article" date="2019" name="Emerg. Microbes Infect.">
        <title>Comprehensive subspecies identification of 175 nontuberculous mycobacteria species based on 7547 genomic profiles.</title>
        <authorList>
            <person name="Matsumoto Y."/>
            <person name="Kinjo T."/>
            <person name="Motooka D."/>
            <person name="Nabeya D."/>
            <person name="Jung N."/>
            <person name="Uechi K."/>
            <person name="Horii T."/>
            <person name="Iida T."/>
            <person name="Fujita J."/>
            <person name="Nakamura S."/>
        </authorList>
    </citation>
    <scope>NUCLEOTIDE SEQUENCE [LARGE SCALE GENOMIC DNA]</scope>
    <source>
        <strain evidence="6 7">JCM 15296</strain>
    </source>
</reference>